<evidence type="ECO:0000256" key="15">
    <source>
        <dbReference type="SAM" id="Phobius"/>
    </source>
</evidence>
<dbReference type="HAMAP" id="MF_00046">
    <property type="entry name" value="MurC"/>
    <property type="match status" value="1"/>
</dbReference>
<dbReference type="SUPFAM" id="SSF53623">
    <property type="entry name" value="MurD-like peptide ligases, catalytic domain"/>
    <property type="match status" value="1"/>
</dbReference>
<evidence type="ECO:0000259" key="18">
    <source>
        <dbReference type="Pfam" id="PF08245"/>
    </source>
</evidence>
<feature type="domain" description="Mur ligase C-terminal" evidence="17">
    <location>
        <begin position="309"/>
        <end position="434"/>
    </location>
</feature>
<evidence type="ECO:0000256" key="6">
    <source>
        <dbReference type="ARBA" id="ARBA00022618"/>
    </source>
</evidence>
<comment type="pathway">
    <text evidence="2 14">Cell wall biogenesis; peptidoglycan biosynthesis.</text>
</comment>
<feature type="domain" description="Mur ligase N-terminal catalytic" evidence="16">
    <location>
        <begin position="7"/>
        <end position="107"/>
    </location>
</feature>
<dbReference type="Proteomes" id="UP000886744">
    <property type="component" value="Unassembled WGS sequence"/>
</dbReference>
<feature type="transmembrane region" description="Helical" evidence="15">
    <location>
        <begin position="7"/>
        <end position="24"/>
    </location>
</feature>
<dbReference type="EC" id="6.3.2.8" evidence="3 14"/>
<keyword evidence="12 14" id="KW-0961">Cell wall biogenesis/degradation</keyword>
<dbReference type="SUPFAM" id="SSF53244">
    <property type="entry name" value="MurD-like peptide ligases, peptide-binding domain"/>
    <property type="match status" value="1"/>
</dbReference>
<evidence type="ECO:0000256" key="14">
    <source>
        <dbReference type="HAMAP-Rule" id="MF_00046"/>
    </source>
</evidence>
<keyword evidence="8 14" id="KW-0067">ATP-binding</keyword>
<evidence type="ECO:0000256" key="7">
    <source>
        <dbReference type="ARBA" id="ARBA00022741"/>
    </source>
</evidence>
<keyword evidence="15" id="KW-1133">Transmembrane helix</keyword>
<evidence type="ECO:0000256" key="12">
    <source>
        <dbReference type="ARBA" id="ARBA00023316"/>
    </source>
</evidence>
<evidence type="ECO:0000256" key="11">
    <source>
        <dbReference type="ARBA" id="ARBA00023306"/>
    </source>
</evidence>
<evidence type="ECO:0000256" key="1">
    <source>
        <dbReference type="ARBA" id="ARBA00004496"/>
    </source>
</evidence>
<dbReference type="Pfam" id="PF02875">
    <property type="entry name" value="Mur_ligase_C"/>
    <property type="match status" value="1"/>
</dbReference>
<dbReference type="GO" id="GO:0009252">
    <property type="term" value="P:peptidoglycan biosynthetic process"/>
    <property type="evidence" value="ECO:0007669"/>
    <property type="project" value="UniProtKB-UniRule"/>
</dbReference>
<dbReference type="GO" id="GO:0008763">
    <property type="term" value="F:UDP-N-acetylmuramate-L-alanine ligase activity"/>
    <property type="evidence" value="ECO:0007669"/>
    <property type="project" value="UniProtKB-UniRule"/>
</dbReference>
<dbReference type="InterPro" id="IPR036615">
    <property type="entry name" value="Mur_ligase_C_dom_sf"/>
</dbReference>
<dbReference type="PANTHER" id="PTHR43445:SF3">
    <property type="entry name" value="UDP-N-ACETYLMURAMATE--L-ALANINE LIGASE"/>
    <property type="match status" value="1"/>
</dbReference>
<keyword evidence="6 14" id="KW-0132">Cell division</keyword>
<dbReference type="Gene3D" id="3.40.1190.10">
    <property type="entry name" value="Mur-like, catalytic domain"/>
    <property type="match status" value="1"/>
</dbReference>
<dbReference type="GO" id="GO:0071555">
    <property type="term" value="P:cell wall organization"/>
    <property type="evidence" value="ECO:0007669"/>
    <property type="project" value="UniProtKB-KW"/>
</dbReference>
<comment type="similarity">
    <text evidence="14">Belongs to the MurCDEF family.</text>
</comment>
<comment type="caution">
    <text evidence="19">The sequence shown here is derived from an EMBL/GenBank/DDBJ whole genome shotgun (WGS) entry which is preliminary data.</text>
</comment>
<protein>
    <recommendedName>
        <fullName evidence="3 14">UDP-N-acetylmuramate--L-alanine ligase</fullName>
        <ecNumber evidence="3 14">6.3.2.8</ecNumber>
    </recommendedName>
    <alternativeName>
        <fullName evidence="14">UDP-N-acetylmuramoyl-L-alanine synthetase</fullName>
    </alternativeName>
</protein>
<keyword evidence="9 14" id="KW-0133">Cell shape</keyword>
<gene>
    <name evidence="14" type="primary">murC</name>
    <name evidence="19" type="ORF">IAC94_04380</name>
</gene>
<evidence type="ECO:0000313" key="19">
    <source>
        <dbReference type="EMBL" id="HIR62742.1"/>
    </source>
</evidence>
<evidence type="ECO:0000256" key="9">
    <source>
        <dbReference type="ARBA" id="ARBA00022960"/>
    </source>
</evidence>
<accession>A0A9D1E153</accession>
<keyword evidence="15" id="KW-0812">Transmembrane</keyword>
<dbReference type="InterPro" id="IPR036565">
    <property type="entry name" value="Mur-like_cat_sf"/>
</dbReference>
<evidence type="ECO:0000256" key="5">
    <source>
        <dbReference type="ARBA" id="ARBA00022598"/>
    </source>
</evidence>
<evidence type="ECO:0000256" key="10">
    <source>
        <dbReference type="ARBA" id="ARBA00022984"/>
    </source>
</evidence>
<dbReference type="Gene3D" id="3.90.190.20">
    <property type="entry name" value="Mur ligase, C-terminal domain"/>
    <property type="match status" value="1"/>
</dbReference>
<dbReference type="GO" id="GO:0005524">
    <property type="term" value="F:ATP binding"/>
    <property type="evidence" value="ECO:0007669"/>
    <property type="project" value="UniProtKB-UniRule"/>
</dbReference>
<dbReference type="EMBL" id="DVHI01000057">
    <property type="protein sequence ID" value="HIR62742.1"/>
    <property type="molecule type" value="Genomic_DNA"/>
</dbReference>
<dbReference type="Pfam" id="PF01225">
    <property type="entry name" value="Mur_ligase"/>
    <property type="match status" value="1"/>
</dbReference>
<dbReference type="GO" id="GO:0005737">
    <property type="term" value="C:cytoplasm"/>
    <property type="evidence" value="ECO:0007669"/>
    <property type="project" value="UniProtKB-SubCell"/>
</dbReference>
<dbReference type="InterPro" id="IPR013221">
    <property type="entry name" value="Mur_ligase_cen"/>
</dbReference>
<dbReference type="PANTHER" id="PTHR43445">
    <property type="entry name" value="UDP-N-ACETYLMURAMATE--L-ALANINE LIGASE-RELATED"/>
    <property type="match status" value="1"/>
</dbReference>
<reference evidence="19" key="1">
    <citation type="submission" date="2020-10" db="EMBL/GenBank/DDBJ databases">
        <authorList>
            <person name="Gilroy R."/>
        </authorList>
    </citation>
    <scope>NUCLEOTIDE SEQUENCE</scope>
    <source>
        <strain evidence="19">ChiHjej13B12-12457</strain>
    </source>
</reference>
<dbReference type="AlphaFoldDB" id="A0A9D1E153"/>
<comment type="subcellular location">
    <subcellularLocation>
        <location evidence="1 14">Cytoplasm</location>
    </subcellularLocation>
</comment>
<feature type="binding site" evidence="14">
    <location>
        <begin position="114"/>
        <end position="120"/>
    </location>
    <ligand>
        <name>ATP</name>
        <dbReference type="ChEBI" id="CHEBI:30616"/>
    </ligand>
</feature>
<dbReference type="GO" id="GO:0008360">
    <property type="term" value="P:regulation of cell shape"/>
    <property type="evidence" value="ECO:0007669"/>
    <property type="project" value="UniProtKB-KW"/>
</dbReference>
<keyword evidence="11 14" id="KW-0131">Cell cycle</keyword>
<evidence type="ECO:0000259" key="17">
    <source>
        <dbReference type="Pfam" id="PF02875"/>
    </source>
</evidence>
<dbReference type="SUPFAM" id="SSF51984">
    <property type="entry name" value="MurCD N-terminal domain"/>
    <property type="match status" value="1"/>
</dbReference>
<keyword evidence="10 14" id="KW-0573">Peptidoglycan synthesis</keyword>
<comment type="function">
    <text evidence="14">Cell wall formation.</text>
</comment>
<evidence type="ECO:0000256" key="2">
    <source>
        <dbReference type="ARBA" id="ARBA00004752"/>
    </source>
</evidence>
<dbReference type="Gene3D" id="3.40.50.720">
    <property type="entry name" value="NAD(P)-binding Rossmann-like Domain"/>
    <property type="match status" value="1"/>
</dbReference>
<evidence type="ECO:0000259" key="16">
    <source>
        <dbReference type="Pfam" id="PF01225"/>
    </source>
</evidence>
<keyword evidence="5 14" id="KW-0436">Ligase</keyword>
<keyword evidence="7 14" id="KW-0547">Nucleotide-binding</keyword>
<dbReference type="NCBIfam" id="TIGR01082">
    <property type="entry name" value="murC"/>
    <property type="match status" value="1"/>
</dbReference>
<sequence length="452" mass="49903">MKTYNNIYLIGIGGIGMSALARWYRHAGCRVSGYDRTPSPVTRALEEEDIPVHFEDNASLLPPSPEDTLVIYTPAVPAEMGELTYARSRGYRTVKRSEALEEITDGHRCLAVAGTHGKTSTSTMLAHILTVSGEGCTAFLGGISRNYGSNLLLSDSGVMVAEADEFDRSFLRLHPEGAVVTAMDADHMDIYRDIDDLRGAFVQFGRQCSDTLVVKKGLEEYFRSGDVRARIWTYGEGGDFSASDIVSDGQGKMYFTLNTPEGRIERCQAGVPGKVYIENATAAAALALLHGTPAEGVREGIASFRGVARRFDIRLNTPGHTYIDDYAHHPAELAATIASIRQVWPGRKICGIFQPHLFTRTRDFHREFGESLSLLDSLLLLPIYPAREEPLPGVSSSLIYEHCTLKDKRIIQKKEVLEEIASRDTDILVTFGAGDIDRLVQPIENLLREKYA</sequence>
<evidence type="ECO:0000256" key="13">
    <source>
        <dbReference type="ARBA" id="ARBA00047833"/>
    </source>
</evidence>
<feature type="domain" description="Mur ligase central" evidence="18">
    <location>
        <begin position="112"/>
        <end position="287"/>
    </location>
</feature>
<dbReference type="InterPro" id="IPR050061">
    <property type="entry name" value="MurCDEF_pg_biosynth"/>
</dbReference>
<comment type="catalytic activity">
    <reaction evidence="13 14">
        <text>UDP-N-acetyl-alpha-D-muramate + L-alanine + ATP = UDP-N-acetyl-alpha-D-muramoyl-L-alanine + ADP + phosphate + H(+)</text>
        <dbReference type="Rhea" id="RHEA:23372"/>
        <dbReference type="ChEBI" id="CHEBI:15378"/>
        <dbReference type="ChEBI" id="CHEBI:30616"/>
        <dbReference type="ChEBI" id="CHEBI:43474"/>
        <dbReference type="ChEBI" id="CHEBI:57972"/>
        <dbReference type="ChEBI" id="CHEBI:70757"/>
        <dbReference type="ChEBI" id="CHEBI:83898"/>
        <dbReference type="ChEBI" id="CHEBI:456216"/>
        <dbReference type="EC" id="6.3.2.8"/>
    </reaction>
</comment>
<dbReference type="InterPro" id="IPR005758">
    <property type="entry name" value="UDP-N-AcMur_Ala_ligase_MurC"/>
</dbReference>
<evidence type="ECO:0000256" key="3">
    <source>
        <dbReference type="ARBA" id="ARBA00012211"/>
    </source>
</evidence>
<dbReference type="InterPro" id="IPR000713">
    <property type="entry name" value="Mur_ligase_N"/>
</dbReference>
<proteinExistence type="inferred from homology"/>
<evidence type="ECO:0000256" key="4">
    <source>
        <dbReference type="ARBA" id="ARBA00022490"/>
    </source>
</evidence>
<dbReference type="Pfam" id="PF08245">
    <property type="entry name" value="Mur_ligase_M"/>
    <property type="match status" value="1"/>
</dbReference>
<evidence type="ECO:0000313" key="20">
    <source>
        <dbReference type="Proteomes" id="UP000886744"/>
    </source>
</evidence>
<name>A0A9D1E153_9BACT</name>
<keyword evidence="15" id="KW-0472">Membrane</keyword>
<organism evidence="19 20">
    <name type="scientific">Candidatus Coprenecus avistercoris</name>
    <dbReference type="NCBI Taxonomy" id="2840730"/>
    <lineage>
        <taxon>Bacteria</taxon>
        <taxon>Pseudomonadati</taxon>
        <taxon>Bacteroidota</taxon>
        <taxon>Bacteroidia</taxon>
        <taxon>Bacteroidales</taxon>
        <taxon>Rikenellaceae</taxon>
        <taxon>Rikenellaceae incertae sedis</taxon>
        <taxon>Candidatus Coprenecus</taxon>
    </lineage>
</organism>
<reference evidence="19" key="2">
    <citation type="journal article" date="2021" name="PeerJ">
        <title>Extensive microbial diversity within the chicken gut microbiome revealed by metagenomics and culture.</title>
        <authorList>
            <person name="Gilroy R."/>
            <person name="Ravi A."/>
            <person name="Getino M."/>
            <person name="Pursley I."/>
            <person name="Horton D.L."/>
            <person name="Alikhan N.F."/>
            <person name="Baker D."/>
            <person name="Gharbi K."/>
            <person name="Hall N."/>
            <person name="Watson M."/>
            <person name="Adriaenssens E.M."/>
            <person name="Foster-Nyarko E."/>
            <person name="Jarju S."/>
            <person name="Secka A."/>
            <person name="Antonio M."/>
            <person name="Oren A."/>
            <person name="Chaudhuri R.R."/>
            <person name="La Ragione R."/>
            <person name="Hildebrand F."/>
            <person name="Pallen M.J."/>
        </authorList>
    </citation>
    <scope>NUCLEOTIDE SEQUENCE</scope>
    <source>
        <strain evidence="19">ChiHjej13B12-12457</strain>
    </source>
</reference>
<dbReference type="InterPro" id="IPR004101">
    <property type="entry name" value="Mur_ligase_C"/>
</dbReference>
<dbReference type="GO" id="GO:0051301">
    <property type="term" value="P:cell division"/>
    <property type="evidence" value="ECO:0007669"/>
    <property type="project" value="UniProtKB-KW"/>
</dbReference>
<keyword evidence="4 14" id="KW-0963">Cytoplasm</keyword>
<evidence type="ECO:0000256" key="8">
    <source>
        <dbReference type="ARBA" id="ARBA00022840"/>
    </source>
</evidence>